<dbReference type="EMBL" id="OZ021743">
    <property type="protein sequence ID" value="CAK9330031.1"/>
    <property type="molecule type" value="Genomic_DNA"/>
</dbReference>
<name>A0ABP0ZB82_9ROSI</name>
<protein>
    <submittedName>
        <fullName evidence="2">Uncharacterized protein</fullName>
    </submittedName>
</protein>
<gene>
    <name evidence="2" type="ORF">CITCOLO1_LOCUS22513</name>
</gene>
<evidence type="ECO:0000313" key="3">
    <source>
        <dbReference type="Proteomes" id="UP001642487"/>
    </source>
</evidence>
<sequence>MTKTRNEHTKTKRDRARMIAKRFEVKKLSIRQKLGFTEKLEKATKQRMKVFCIRRTLPQIKFGISFTIPDRMATEINDRKMISGLHPLRITRVPCGGPMEFHEIVKEAEKGSAPLKNTQQGKPPNPKASYHRSCLNEWHPQVFHFISNH</sequence>
<evidence type="ECO:0000313" key="2">
    <source>
        <dbReference type="EMBL" id="CAK9330031.1"/>
    </source>
</evidence>
<organism evidence="2 3">
    <name type="scientific">Citrullus colocynthis</name>
    <name type="common">colocynth</name>
    <dbReference type="NCBI Taxonomy" id="252529"/>
    <lineage>
        <taxon>Eukaryota</taxon>
        <taxon>Viridiplantae</taxon>
        <taxon>Streptophyta</taxon>
        <taxon>Embryophyta</taxon>
        <taxon>Tracheophyta</taxon>
        <taxon>Spermatophyta</taxon>
        <taxon>Magnoliopsida</taxon>
        <taxon>eudicotyledons</taxon>
        <taxon>Gunneridae</taxon>
        <taxon>Pentapetalae</taxon>
        <taxon>rosids</taxon>
        <taxon>fabids</taxon>
        <taxon>Cucurbitales</taxon>
        <taxon>Cucurbitaceae</taxon>
        <taxon>Benincaseae</taxon>
        <taxon>Citrullus</taxon>
    </lineage>
</organism>
<evidence type="ECO:0000256" key="1">
    <source>
        <dbReference type="SAM" id="MobiDB-lite"/>
    </source>
</evidence>
<proteinExistence type="predicted"/>
<feature type="region of interest" description="Disordered" evidence="1">
    <location>
        <begin position="110"/>
        <end position="130"/>
    </location>
</feature>
<reference evidence="2 3" key="1">
    <citation type="submission" date="2024-03" db="EMBL/GenBank/DDBJ databases">
        <authorList>
            <person name="Gkanogiannis A."/>
            <person name="Becerra Lopez-Lavalle L."/>
        </authorList>
    </citation>
    <scope>NUCLEOTIDE SEQUENCE [LARGE SCALE GENOMIC DNA]</scope>
</reference>
<keyword evidence="3" id="KW-1185">Reference proteome</keyword>
<accession>A0ABP0ZB82</accession>
<dbReference type="Proteomes" id="UP001642487">
    <property type="component" value="Chromosome 9"/>
</dbReference>